<accession>A0A9D1EQ07</accession>
<dbReference type="Gene3D" id="3.40.50.2300">
    <property type="match status" value="2"/>
</dbReference>
<name>A0A9D1EQ07_9FIRM</name>
<dbReference type="PANTHER" id="PTHR43208:SF1">
    <property type="entry name" value="ABC TRANSPORTER SUBSTRATE-BINDING PROTEIN"/>
    <property type="match status" value="1"/>
</dbReference>
<dbReference type="EMBL" id="DVIQ01000001">
    <property type="protein sequence ID" value="HIS29932.1"/>
    <property type="molecule type" value="Genomic_DNA"/>
</dbReference>
<dbReference type="GO" id="GO:0005886">
    <property type="term" value="C:plasma membrane"/>
    <property type="evidence" value="ECO:0007669"/>
    <property type="project" value="InterPro"/>
</dbReference>
<reference evidence="3" key="2">
    <citation type="journal article" date="2021" name="PeerJ">
        <title>Extensive microbial diversity within the chicken gut microbiome revealed by metagenomics and culture.</title>
        <authorList>
            <person name="Gilroy R."/>
            <person name="Ravi A."/>
            <person name="Getino M."/>
            <person name="Pursley I."/>
            <person name="Horton D.L."/>
            <person name="Alikhan N.F."/>
            <person name="Baker D."/>
            <person name="Gharbi K."/>
            <person name="Hall N."/>
            <person name="Watson M."/>
            <person name="Adriaenssens E.M."/>
            <person name="Foster-Nyarko E."/>
            <person name="Jarju S."/>
            <person name="Secka A."/>
            <person name="Antonio M."/>
            <person name="Oren A."/>
            <person name="Chaudhuri R.R."/>
            <person name="La Ragione R."/>
            <person name="Hildebrand F."/>
            <person name="Pallen M.J."/>
        </authorList>
    </citation>
    <scope>NUCLEOTIDE SEQUENCE</scope>
    <source>
        <strain evidence="3">CHK190-19873</strain>
    </source>
</reference>
<evidence type="ECO:0000313" key="4">
    <source>
        <dbReference type="Proteomes" id="UP000823935"/>
    </source>
</evidence>
<proteinExistence type="predicted"/>
<evidence type="ECO:0000256" key="1">
    <source>
        <dbReference type="ARBA" id="ARBA00022729"/>
    </source>
</evidence>
<dbReference type="AlphaFoldDB" id="A0A9D1EQ07"/>
<evidence type="ECO:0000259" key="2">
    <source>
        <dbReference type="Pfam" id="PF02608"/>
    </source>
</evidence>
<comment type="caution">
    <text evidence="3">The sequence shown here is derived from an EMBL/GenBank/DDBJ whole genome shotgun (WGS) entry which is preliminary data.</text>
</comment>
<organism evidence="3 4">
    <name type="scientific">Candidatus Limivivens intestinipullorum</name>
    <dbReference type="NCBI Taxonomy" id="2840858"/>
    <lineage>
        <taxon>Bacteria</taxon>
        <taxon>Bacillati</taxon>
        <taxon>Bacillota</taxon>
        <taxon>Clostridia</taxon>
        <taxon>Lachnospirales</taxon>
        <taxon>Lachnospiraceae</taxon>
        <taxon>Lachnospiraceae incertae sedis</taxon>
        <taxon>Candidatus Limivivens</taxon>
    </lineage>
</organism>
<dbReference type="PANTHER" id="PTHR43208">
    <property type="entry name" value="ABC TRANSPORTER SUBSTRATE-BINDING PROTEIN"/>
    <property type="match status" value="1"/>
</dbReference>
<feature type="domain" description="ABC transporter substrate-binding protein PnrA-like" evidence="2">
    <location>
        <begin position="291"/>
        <end position="457"/>
    </location>
</feature>
<evidence type="ECO:0000313" key="3">
    <source>
        <dbReference type="EMBL" id="HIS29932.1"/>
    </source>
</evidence>
<dbReference type="InterPro" id="IPR052910">
    <property type="entry name" value="ABC-Purine-Binding"/>
</dbReference>
<dbReference type="Proteomes" id="UP000823935">
    <property type="component" value="Unassembled WGS sequence"/>
</dbReference>
<dbReference type="InterPro" id="IPR003760">
    <property type="entry name" value="PnrA-like"/>
</dbReference>
<sequence>MSKEDYSAARKIGQRQYHSALLSGKYPYLPSLDEILSYTDISGEMYLGLIDIPLDMIAGTKTAGRQNSFSNGFMPLLSERSEFASKWTALYESQMEVGIRDPITAYEFMNKFYVQEGNKRVSVMKAVGAASIPGLVTRVIPQRTNDIQNKIYYEFMDFYEVAPINEILFSQEGSYAELLEAMGKTKKTRLPDDEVKNLRFIFSQFSEVFRSKAGDKLSITAGDAFLLYVKFFGYQATLSHTPAEMKENISKLWEEYELLSSKAGAELVEDPEDVPQKNFLGRLIPGIVPQKQKIAFIHEKNPENSSWTYSHELGRMHLEQTYPDQVQTFHWDNVIPDVNGLQAIDEAVAKGCTLIFTTTPRLIEASLKAAVKYPDIKILNCSVNNSYYSIRTYYGRMYEAKFLVGVLAAAMSPTDHIGYIGDYPICGSIANVNAFAIGAQMINPKAQIHLEWSRTLDWDKRRMRENPDIKIISGPEMITPETPTREFGLYGIKDDKTFNIATPIWHWGKYYEKIINNILSGSWKRSKLALNYWWGMSANVIDVICSQNLPASTARLVEFFKEALCKYEFHPFAGILRSQNGVILDNKDAHLTPEDVVSMDWLAENIVGTIPDLSELTEEAKAVVRLQGINQQKAEAIGGDK</sequence>
<protein>
    <submittedName>
        <fullName evidence="3">BMP family ABC transporter substrate-binding protein</fullName>
    </submittedName>
</protein>
<dbReference type="Pfam" id="PF02608">
    <property type="entry name" value="Bmp"/>
    <property type="match status" value="1"/>
</dbReference>
<reference evidence="3" key="1">
    <citation type="submission" date="2020-10" db="EMBL/GenBank/DDBJ databases">
        <authorList>
            <person name="Gilroy R."/>
        </authorList>
    </citation>
    <scope>NUCLEOTIDE SEQUENCE</scope>
    <source>
        <strain evidence="3">CHK190-19873</strain>
    </source>
</reference>
<keyword evidence="1" id="KW-0732">Signal</keyword>
<gene>
    <name evidence="3" type="ORF">IAB44_00035</name>
</gene>